<dbReference type="InterPro" id="IPR005471">
    <property type="entry name" value="Tscrpt_reg_IclR_N"/>
</dbReference>
<evidence type="ECO:0000256" key="4">
    <source>
        <dbReference type="SAM" id="MobiDB-lite"/>
    </source>
</evidence>
<accession>A0A368XZY4</accession>
<dbReference type="PANTHER" id="PTHR30136:SF8">
    <property type="entry name" value="TRANSCRIPTIONAL REGULATORY PROTEIN"/>
    <property type="match status" value="1"/>
</dbReference>
<feature type="compositionally biased region" description="Low complexity" evidence="4">
    <location>
        <begin position="272"/>
        <end position="286"/>
    </location>
</feature>
<name>A0A368XZY4_9BURK</name>
<dbReference type="PROSITE" id="PS51078">
    <property type="entry name" value="ICLR_ED"/>
    <property type="match status" value="1"/>
</dbReference>
<dbReference type="GO" id="GO:0003700">
    <property type="term" value="F:DNA-binding transcription factor activity"/>
    <property type="evidence" value="ECO:0007669"/>
    <property type="project" value="TreeGrafter"/>
</dbReference>
<sequence length="286" mass="29804">MDRTQDKGQRAVQSAEVGARLLLALAGRPGAMSLKDLAAAADMPPSRAHPYLVSFSRLELIAQDTGSGHYALGPAALQLGLTYLHQLDPVKAATPVAEELAQRTGYAVALAVWGNFGATIVRMIDARQPLHVSMRAGTVMSLLGTATGRAFAAVLPLERIERTLAGPLGDPDQAGRPLSAAQRTELQDAVEEWRAHGVARANGRPMPGVNAFSAAALDHEGQPAIVVTALGHQDHFPAQWDSAAARAVRSAAAEVSRRLGWPGQAAAPPAPAVAARTATSPAAGRR</sequence>
<dbReference type="InterPro" id="IPR036388">
    <property type="entry name" value="WH-like_DNA-bd_sf"/>
</dbReference>
<dbReference type="Gene3D" id="1.10.10.10">
    <property type="entry name" value="Winged helix-like DNA-binding domain superfamily/Winged helix DNA-binding domain"/>
    <property type="match status" value="1"/>
</dbReference>
<dbReference type="Gene3D" id="3.30.450.40">
    <property type="match status" value="1"/>
</dbReference>
<evidence type="ECO:0000313" key="8">
    <source>
        <dbReference type="Proteomes" id="UP000252884"/>
    </source>
</evidence>
<feature type="region of interest" description="Disordered" evidence="4">
    <location>
        <begin position="262"/>
        <end position="286"/>
    </location>
</feature>
<dbReference type="EMBL" id="QPJK01000003">
    <property type="protein sequence ID" value="RCW72598.1"/>
    <property type="molecule type" value="Genomic_DNA"/>
</dbReference>
<keyword evidence="1" id="KW-0805">Transcription regulation</keyword>
<dbReference type="InterPro" id="IPR036390">
    <property type="entry name" value="WH_DNA-bd_sf"/>
</dbReference>
<dbReference type="Proteomes" id="UP000252884">
    <property type="component" value="Unassembled WGS sequence"/>
</dbReference>
<dbReference type="SUPFAM" id="SSF55781">
    <property type="entry name" value="GAF domain-like"/>
    <property type="match status" value="1"/>
</dbReference>
<dbReference type="PROSITE" id="PS51077">
    <property type="entry name" value="HTH_ICLR"/>
    <property type="match status" value="1"/>
</dbReference>
<dbReference type="RefSeq" id="WP_114468015.1">
    <property type="nucleotide sequence ID" value="NZ_QPJK01000003.1"/>
</dbReference>
<evidence type="ECO:0000313" key="7">
    <source>
        <dbReference type="EMBL" id="RCW72598.1"/>
    </source>
</evidence>
<protein>
    <submittedName>
        <fullName evidence="7">IclR family transcriptional regulator</fullName>
    </submittedName>
</protein>
<evidence type="ECO:0000256" key="2">
    <source>
        <dbReference type="ARBA" id="ARBA00023125"/>
    </source>
</evidence>
<dbReference type="PANTHER" id="PTHR30136">
    <property type="entry name" value="HELIX-TURN-HELIX TRANSCRIPTIONAL REGULATOR, ICLR FAMILY"/>
    <property type="match status" value="1"/>
</dbReference>
<evidence type="ECO:0000259" key="5">
    <source>
        <dbReference type="PROSITE" id="PS51077"/>
    </source>
</evidence>
<dbReference type="SUPFAM" id="SSF46785">
    <property type="entry name" value="Winged helix' DNA-binding domain"/>
    <property type="match status" value="1"/>
</dbReference>
<dbReference type="GO" id="GO:0045892">
    <property type="term" value="P:negative regulation of DNA-templated transcription"/>
    <property type="evidence" value="ECO:0007669"/>
    <property type="project" value="TreeGrafter"/>
</dbReference>
<reference evidence="7 8" key="1">
    <citation type="submission" date="2018-07" db="EMBL/GenBank/DDBJ databases">
        <title>Genomic Encyclopedia of Type Strains, Phase IV (KMG-IV): sequencing the most valuable type-strain genomes for metagenomic binning, comparative biology and taxonomic classification.</title>
        <authorList>
            <person name="Goeker M."/>
        </authorList>
    </citation>
    <scope>NUCLEOTIDE SEQUENCE [LARGE SCALE GENOMIC DNA]</scope>
    <source>
        <strain evidence="7 8">DSM 21634</strain>
    </source>
</reference>
<keyword evidence="3" id="KW-0804">Transcription</keyword>
<dbReference type="Pfam" id="PF09339">
    <property type="entry name" value="HTH_IclR"/>
    <property type="match status" value="1"/>
</dbReference>
<dbReference type="Pfam" id="PF01614">
    <property type="entry name" value="IclR_C"/>
    <property type="match status" value="1"/>
</dbReference>
<feature type="domain" description="HTH iclR-type" evidence="5">
    <location>
        <begin position="12"/>
        <end position="74"/>
    </location>
</feature>
<dbReference type="InterPro" id="IPR050707">
    <property type="entry name" value="HTH_MetabolicPath_Reg"/>
</dbReference>
<keyword evidence="8" id="KW-1185">Reference proteome</keyword>
<evidence type="ECO:0000259" key="6">
    <source>
        <dbReference type="PROSITE" id="PS51078"/>
    </source>
</evidence>
<dbReference type="SMART" id="SM00346">
    <property type="entry name" value="HTH_ICLR"/>
    <property type="match status" value="1"/>
</dbReference>
<feature type="domain" description="IclR-ED" evidence="6">
    <location>
        <begin position="75"/>
        <end position="261"/>
    </location>
</feature>
<evidence type="ECO:0000256" key="1">
    <source>
        <dbReference type="ARBA" id="ARBA00023015"/>
    </source>
</evidence>
<keyword evidence="2" id="KW-0238">DNA-binding</keyword>
<gene>
    <name evidence="7" type="ORF">DES41_103204</name>
</gene>
<dbReference type="InterPro" id="IPR014757">
    <property type="entry name" value="Tscrpt_reg_IclR_C"/>
</dbReference>
<dbReference type="AlphaFoldDB" id="A0A368XZY4"/>
<organism evidence="7 8">
    <name type="scientific">Pseudorhodoferax soli</name>
    <dbReference type="NCBI Taxonomy" id="545864"/>
    <lineage>
        <taxon>Bacteria</taxon>
        <taxon>Pseudomonadati</taxon>
        <taxon>Pseudomonadota</taxon>
        <taxon>Betaproteobacteria</taxon>
        <taxon>Burkholderiales</taxon>
        <taxon>Comamonadaceae</taxon>
    </lineage>
</organism>
<dbReference type="GO" id="GO:0003677">
    <property type="term" value="F:DNA binding"/>
    <property type="evidence" value="ECO:0007669"/>
    <property type="project" value="UniProtKB-KW"/>
</dbReference>
<proteinExistence type="predicted"/>
<comment type="caution">
    <text evidence="7">The sequence shown here is derived from an EMBL/GenBank/DDBJ whole genome shotgun (WGS) entry which is preliminary data.</text>
</comment>
<evidence type="ECO:0000256" key="3">
    <source>
        <dbReference type="ARBA" id="ARBA00023163"/>
    </source>
</evidence>
<dbReference type="InterPro" id="IPR029016">
    <property type="entry name" value="GAF-like_dom_sf"/>
</dbReference>
<dbReference type="OrthoDB" id="8524622at2"/>